<evidence type="ECO:0000313" key="10">
    <source>
        <dbReference type="Proteomes" id="UP001154329"/>
    </source>
</evidence>
<dbReference type="AlphaFoldDB" id="A0A9P0NMZ4"/>
<dbReference type="InterPro" id="IPR006434">
    <property type="entry name" value="Pyrimidine_nucleotidase_eu"/>
</dbReference>
<keyword evidence="6" id="KW-0378">Hydrolase</keyword>
<dbReference type="GO" id="GO:0009117">
    <property type="term" value="P:nucleotide metabolic process"/>
    <property type="evidence" value="ECO:0007669"/>
    <property type="project" value="UniProtKB-KW"/>
</dbReference>
<dbReference type="PANTHER" id="PTHR13045">
    <property type="entry name" value="5'-NUCLEOTIDASE"/>
    <property type="match status" value="1"/>
</dbReference>
<evidence type="ECO:0000313" key="9">
    <source>
        <dbReference type="EMBL" id="CAH1731128.1"/>
    </source>
</evidence>
<dbReference type="EMBL" id="OU899036">
    <property type="protein sequence ID" value="CAH1731128.1"/>
    <property type="molecule type" value="Genomic_DNA"/>
</dbReference>
<dbReference type="GO" id="GO:0000166">
    <property type="term" value="F:nucleotide binding"/>
    <property type="evidence" value="ECO:0007669"/>
    <property type="project" value="UniProtKB-KW"/>
</dbReference>
<keyword evidence="4" id="KW-0479">Metal-binding</keyword>
<dbReference type="Proteomes" id="UP001154329">
    <property type="component" value="Chromosome 3"/>
</dbReference>
<dbReference type="InterPro" id="IPR023214">
    <property type="entry name" value="HAD_sf"/>
</dbReference>
<proteinExistence type="inferred from homology"/>
<dbReference type="GO" id="GO:0008253">
    <property type="term" value="F:5'-nucleotidase activity"/>
    <property type="evidence" value="ECO:0007669"/>
    <property type="project" value="UniProtKB-EC"/>
</dbReference>
<keyword evidence="7" id="KW-0460">Magnesium</keyword>
<evidence type="ECO:0000256" key="5">
    <source>
        <dbReference type="ARBA" id="ARBA00022741"/>
    </source>
</evidence>
<keyword evidence="8" id="KW-0546">Nucleotide metabolism</keyword>
<comment type="similarity">
    <text evidence="2">Belongs to the pyrimidine 5'-nucleotidase family.</text>
</comment>
<gene>
    <name evidence="9" type="ORF">APHIGO_LOCUS7911</name>
</gene>
<keyword evidence="5" id="KW-0547">Nucleotide-binding</keyword>
<dbReference type="GO" id="GO:0005737">
    <property type="term" value="C:cytoplasm"/>
    <property type="evidence" value="ECO:0007669"/>
    <property type="project" value="InterPro"/>
</dbReference>
<dbReference type="Pfam" id="PF05822">
    <property type="entry name" value="UMPH-1"/>
    <property type="match status" value="1"/>
</dbReference>
<accession>A0A9P0NMZ4</accession>
<protein>
    <recommendedName>
        <fullName evidence="3">5'-nucleotidase</fullName>
        <ecNumber evidence="3">3.1.3.5</ecNumber>
    </recommendedName>
</protein>
<evidence type="ECO:0000256" key="4">
    <source>
        <dbReference type="ARBA" id="ARBA00022723"/>
    </source>
</evidence>
<evidence type="ECO:0000256" key="2">
    <source>
        <dbReference type="ARBA" id="ARBA00008389"/>
    </source>
</evidence>
<name>A0A9P0NMZ4_APHGO</name>
<evidence type="ECO:0000256" key="7">
    <source>
        <dbReference type="ARBA" id="ARBA00022842"/>
    </source>
</evidence>
<dbReference type="GO" id="GO:0000287">
    <property type="term" value="F:magnesium ion binding"/>
    <property type="evidence" value="ECO:0007669"/>
    <property type="project" value="InterPro"/>
</dbReference>
<evidence type="ECO:0000256" key="6">
    <source>
        <dbReference type="ARBA" id="ARBA00022801"/>
    </source>
</evidence>
<dbReference type="EC" id="3.1.3.5" evidence="3"/>
<sequence length="233" mass="26758">MKFVDEIKQRFASAVHIRCENDVNAKIEQLVAGGPDKLQIISDFDRTISTSQYNNKQTMSSFSVFEACDSLSEDYKKKALTLLQKYRPIEDNTQMTVAQKLPFIEEWWQQSELLLKGLCFQYEDIKKSIEKADLHLRDGSTEAFNKLFCKKIPIIVLSAGIGDVVELILMHENLLTENVTVVSNFLKMSKDSNGLSKIEGFKGEKLIHVFNKNEHTYIETHQNVKVTKNNNYL</sequence>
<dbReference type="PANTHER" id="PTHR13045:SF0">
    <property type="entry name" value="7-METHYLGUANOSINE PHOSPHATE-SPECIFIC 5'-NUCLEOTIDASE"/>
    <property type="match status" value="1"/>
</dbReference>
<organism evidence="9 10">
    <name type="scientific">Aphis gossypii</name>
    <name type="common">Cotton aphid</name>
    <dbReference type="NCBI Taxonomy" id="80765"/>
    <lineage>
        <taxon>Eukaryota</taxon>
        <taxon>Metazoa</taxon>
        <taxon>Ecdysozoa</taxon>
        <taxon>Arthropoda</taxon>
        <taxon>Hexapoda</taxon>
        <taxon>Insecta</taxon>
        <taxon>Pterygota</taxon>
        <taxon>Neoptera</taxon>
        <taxon>Paraneoptera</taxon>
        <taxon>Hemiptera</taxon>
        <taxon>Sternorrhyncha</taxon>
        <taxon>Aphidomorpha</taxon>
        <taxon>Aphidoidea</taxon>
        <taxon>Aphididae</taxon>
        <taxon>Aphidini</taxon>
        <taxon>Aphis</taxon>
        <taxon>Aphis</taxon>
    </lineage>
</organism>
<reference evidence="9" key="2">
    <citation type="submission" date="2022-10" db="EMBL/GenBank/DDBJ databases">
        <authorList>
            <consortium name="ENA_rothamsted_submissions"/>
            <consortium name="culmorum"/>
            <person name="King R."/>
        </authorList>
    </citation>
    <scope>NUCLEOTIDE SEQUENCE</scope>
</reference>
<dbReference type="SUPFAM" id="SSF56784">
    <property type="entry name" value="HAD-like"/>
    <property type="match status" value="1"/>
</dbReference>
<reference evidence="9" key="1">
    <citation type="submission" date="2022-02" db="EMBL/GenBank/DDBJ databases">
        <authorList>
            <person name="King R."/>
        </authorList>
    </citation>
    <scope>NUCLEOTIDE SEQUENCE</scope>
</reference>
<evidence type="ECO:0000256" key="8">
    <source>
        <dbReference type="ARBA" id="ARBA00023080"/>
    </source>
</evidence>
<evidence type="ECO:0000256" key="1">
    <source>
        <dbReference type="ARBA" id="ARBA00000815"/>
    </source>
</evidence>
<comment type="catalytic activity">
    <reaction evidence="1">
        <text>a ribonucleoside 5'-phosphate + H2O = a ribonucleoside + phosphate</text>
        <dbReference type="Rhea" id="RHEA:12484"/>
        <dbReference type="ChEBI" id="CHEBI:15377"/>
        <dbReference type="ChEBI" id="CHEBI:18254"/>
        <dbReference type="ChEBI" id="CHEBI:43474"/>
        <dbReference type="ChEBI" id="CHEBI:58043"/>
        <dbReference type="EC" id="3.1.3.5"/>
    </reaction>
</comment>
<dbReference type="InterPro" id="IPR036412">
    <property type="entry name" value="HAD-like_sf"/>
</dbReference>
<evidence type="ECO:0000256" key="3">
    <source>
        <dbReference type="ARBA" id="ARBA00012643"/>
    </source>
</evidence>
<dbReference type="Gene3D" id="3.40.50.1000">
    <property type="entry name" value="HAD superfamily/HAD-like"/>
    <property type="match status" value="2"/>
</dbReference>
<keyword evidence="10" id="KW-1185">Reference proteome</keyword>